<sequence>MATQTRSLNLHGKRRRVTRNPIRLYFSSELWSSVGFMLLSFVLGIFWISALTFMFSMGLALLFAVIGIPILAATVLVWITGARFERERIAVYLDEPIPSPYRFLPSGPLFSREVIRSRVRLFTTDSAVWRDLLYLVLLFPIGIAEFAIVITALSLPLAMITMPLWYVVFGAMVEVGPHIAVNSPGSVFLVGVIGLPLALLAPYILISTARAHATLGKLLLAPGREARLAARVEALSESRSRMMDAVISERRRIERDLHDGAQQRLVALAMNLGMAKEKMATDPAAARPLVVEAHEEAKRALVEIRELVRGIHPAVLSDRGLDPAISALAGRCPVPVTIDINLEHRLPEAVEATAYFVVAEALTNVAKHSSASQAWVNVYQVRDWLMVEIADNGQGGAGQAPGHGLAGLADRVTAFDGRFSVESPPGGPTWVRAELPCGW</sequence>
<dbReference type="RefSeq" id="WP_008474393.1">
    <property type="nucleotide sequence ID" value="NZ_CAGS01000002.1"/>
</dbReference>
<dbReference type="EMBL" id="CAGS01000002">
    <property type="protein sequence ID" value="CCF82288.1"/>
    <property type="molecule type" value="Genomic_DNA"/>
</dbReference>
<dbReference type="GO" id="GO:0005524">
    <property type="term" value="F:ATP binding"/>
    <property type="evidence" value="ECO:0007669"/>
    <property type="project" value="UniProtKB-KW"/>
</dbReference>
<comment type="catalytic activity">
    <reaction evidence="1">
        <text>ATP + protein L-histidine = ADP + protein N-phospho-L-histidine.</text>
        <dbReference type="EC" id="2.7.13.3"/>
    </reaction>
</comment>
<keyword evidence="9" id="KW-0812">Transmembrane</keyword>
<dbReference type="InterPro" id="IPR050482">
    <property type="entry name" value="Sensor_HK_TwoCompSys"/>
</dbReference>
<keyword evidence="4" id="KW-0808">Transferase</keyword>
<dbReference type="Gene3D" id="3.30.565.10">
    <property type="entry name" value="Histidine kinase-like ATPase, C-terminal domain"/>
    <property type="match status" value="1"/>
</dbReference>
<name>I4EC76_9BACT</name>
<keyword evidence="9" id="KW-0472">Membrane</keyword>
<dbReference type="Pfam" id="PF02518">
    <property type="entry name" value="HATPase_c"/>
    <property type="match status" value="1"/>
</dbReference>
<dbReference type="Pfam" id="PF13796">
    <property type="entry name" value="Sensor"/>
    <property type="match status" value="1"/>
</dbReference>
<dbReference type="InterPro" id="IPR011712">
    <property type="entry name" value="Sig_transdc_His_kin_sub3_dim/P"/>
</dbReference>
<feature type="domain" description="Histidine kinase/HSP90-like ATPase" evidence="10">
    <location>
        <begin position="353"/>
        <end position="436"/>
    </location>
</feature>
<feature type="transmembrane region" description="Helical" evidence="9">
    <location>
        <begin position="24"/>
        <end position="48"/>
    </location>
</feature>
<keyword evidence="14" id="KW-1185">Reference proteome</keyword>
<organism evidence="13 14">
    <name type="scientific">Nitrolancea hollandica Lb</name>
    <dbReference type="NCBI Taxonomy" id="1129897"/>
    <lineage>
        <taxon>Bacteria</taxon>
        <taxon>Pseudomonadati</taxon>
        <taxon>Thermomicrobiota</taxon>
        <taxon>Thermomicrobia</taxon>
        <taxon>Sphaerobacterales</taxon>
        <taxon>Sphaerobacterineae</taxon>
        <taxon>Sphaerobacteraceae</taxon>
        <taxon>Nitrolancea</taxon>
    </lineage>
</organism>
<protein>
    <recommendedName>
        <fullName evidence="2">histidine kinase</fullName>
        <ecNumber evidence="2">2.7.13.3</ecNumber>
    </recommendedName>
</protein>
<evidence type="ECO:0000256" key="1">
    <source>
        <dbReference type="ARBA" id="ARBA00000085"/>
    </source>
</evidence>
<feature type="transmembrane region" description="Helical" evidence="9">
    <location>
        <begin position="132"/>
        <end position="165"/>
    </location>
</feature>
<dbReference type="SUPFAM" id="SSF55874">
    <property type="entry name" value="ATPase domain of HSP90 chaperone/DNA topoisomerase II/histidine kinase"/>
    <property type="match status" value="1"/>
</dbReference>
<evidence type="ECO:0000256" key="2">
    <source>
        <dbReference type="ARBA" id="ARBA00012438"/>
    </source>
</evidence>
<keyword evidence="5" id="KW-0547">Nucleotide-binding</keyword>
<dbReference type="Proteomes" id="UP000004221">
    <property type="component" value="Unassembled WGS sequence"/>
</dbReference>
<keyword evidence="8" id="KW-0902">Two-component regulatory system</keyword>
<dbReference type="PANTHER" id="PTHR24421:SF10">
    <property type="entry name" value="NITRATE_NITRITE SENSOR PROTEIN NARQ"/>
    <property type="match status" value="1"/>
</dbReference>
<dbReference type="Pfam" id="PF07730">
    <property type="entry name" value="HisKA_3"/>
    <property type="match status" value="1"/>
</dbReference>
<keyword evidence="9" id="KW-1133">Transmembrane helix</keyword>
<feature type="domain" description="Putative sensor" evidence="12">
    <location>
        <begin position="36"/>
        <end position="220"/>
    </location>
</feature>
<evidence type="ECO:0000259" key="11">
    <source>
        <dbReference type="Pfam" id="PF07730"/>
    </source>
</evidence>
<dbReference type="GO" id="GO:0016020">
    <property type="term" value="C:membrane"/>
    <property type="evidence" value="ECO:0007669"/>
    <property type="project" value="InterPro"/>
</dbReference>
<evidence type="ECO:0000256" key="7">
    <source>
        <dbReference type="ARBA" id="ARBA00022840"/>
    </source>
</evidence>
<comment type="caution">
    <text evidence="13">The sequence shown here is derived from an EMBL/GenBank/DDBJ whole genome shotgun (WGS) entry which is preliminary data.</text>
</comment>
<dbReference type="GO" id="GO:0000155">
    <property type="term" value="F:phosphorelay sensor kinase activity"/>
    <property type="evidence" value="ECO:0007669"/>
    <property type="project" value="InterPro"/>
</dbReference>
<evidence type="ECO:0000256" key="9">
    <source>
        <dbReference type="SAM" id="Phobius"/>
    </source>
</evidence>
<evidence type="ECO:0000259" key="10">
    <source>
        <dbReference type="Pfam" id="PF02518"/>
    </source>
</evidence>
<evidence type="ECO:0000256" key="5">
    <source>
        <dbReference type="ARBA" id="ARBA00022741"/>
    </source>
</evidence>
<feature type="transmembrane region" description="Helical" evidence="9">
    <location>
        <begin position="185"/>
        <end position="206"/>
    </location>
</feature>
<dbReference type="EC" id="2.7.13.3" evidence="2"/>
<evidence type="ECO:0000313" key="13">
    <source>
        <dbReference type="EMBL" id="CCF82288.1"/>
    </source>
</evidence>
<keyword evidence="3" id="KW-0597">Phosphoprotein</keyword>
<dbReference type="InterPro" id="IPR003594">
    <property type="entry name" value="HATPase_dom"/>
</dbReference>
<evidence type="ECO:0000256" key="6">
    <source>
        <dbReference type="ARBA" id="ARBA00022777"/>
    </source>
</evidence>
<dbReference type="CDD" id="cd16917">
    <property type="entry name" value="HATPase_UhpB-NarQ-NarX-like"/>
    <property type="match status" value="1"/>
</dbReference>
<evidence type="ECO:0000256" key="3">
    <source>
        <dbReference type="ARBA" id="ARBA00022553"/>
    </source>
</evidence>
<reference evidence="13 14" key="1">
    <citation type="journal article" date="2012" name="ISME J.">
        <title>Nitrification expanded: discovery, physiology and genomics of a nitrite-oxidizing bacterium from the phylum Chloroflexi.</title>
        <authorList>
            <person name="Sorokin D.Y."/>
            <person name="Lucker S."/>
            <person name="Vejmelkova D."/>
            <person name="Kostrikina N.A."/>
            <person name="Kleerebezem R."/>
            <person name="Rijpstra W.I."/>
            <person name="Damste J.S."/>
            <person name="Le Paslier D."/>
            <person name="Muyzer G."/>
            <person name="Wagner M."/>
            <person name="van Loosdrecht M.C."/>
            <person name="Daims H."/>
        </authorList>
    </citation>
    <scope>NUCLEOTIDE SEQUENCE [LARGE SCALE GENOMIC DNA]</scope>
    <source>
        <strain evidence="14">none</strain>
    </source>
</reference>
<gene>
    <name evidence="13" type="ORF">NITHO_100004</name>
</gene>
<evidence type="ECO:0000259" key="12">
    <source>
        <dbReference type="Pfam" id="PF13796"/>
    </source>
</evidence>
<accession>I4EC76</accession>
<dbReference type="Gene3D" id="1.20.5.1930">
    <property type="match status" value="1"/>
</dbReference>
<keyword evidence="6 13" id="KW-0418">Kinase</keyword>
<proteinExistence type="predicted"/>
<evidence type="ECO:0000256" key="8">
    <source>
        <dbReference type="ARBA" id="ARBA00023012"/>
    </source>
</evidence>
<feature type="domain" description="Signal transduction histidine kinase subgroup 3 dimerisation and phosphoacceptor" evidence="11">
    <location>
        <begin position="249"/>
        <end position="316"/>
    </location>
</feature>
<evidence type="ECO:0000313" key="14">
    <source>
        <dbReference type="Proteomes" id="UP000004221"/>
    </source>
</evidence>
<dbReference type="AlphaFoldDB" id="I4EC76"/>
<evidence type="ECO:0000256" key="4">
    <source>
        <dbReference type="ARBA" id="ARBA00022679"/>
    </source>
</evidence>
<dbReference type="OrthoDB" id="9760839at2"/>
<dbReference type="PANTHER" id="PTHR24421">
    <property type="entry name" value="NITRATE/NITRITE SENSOR PROTEIN NARX-RELATED"/>
    <property type="match status" value="1"/>
</dbReference>
<dbReference type="InterPro" id="IPR025828">
    <property type="entry name" value="Put_sensor_dom"/>
</dbReference>
<dbReference type="GO" id="GO:0046983">
    <property type="term" value="F:protein dimerization activity"/>
    <property type="evidence" value="ECO:0007669"/>
    <property type="project" value="InterPro"/>
</dbReference>
<feature type="transmembrane region" description="Helical" evidence="9">
    <location>
        <begin position="54"/>
        <end position="79"/>
    </location>
</feature>
<dbReference type="InterPro" id="IPR036890">
    <property type="entry name" value="HATPase_C_sf"/>
</dbReference>
<keyword evidence="7" id="KW-0067">ATP-binding</keyword>